<feature type="signal peptide" evidence="1">
    <location>
        <begin position="1"/>
        <end position="24"/>
    </location>
</feature>
<dbReference type="EMBL" id="GGFL01012577">
    <property type="protein sequence ID" value="MBW76755.1"/>
    <property type="molecule type" value="Transcribed_RNA"/>
</dbReference>
<protein>
    <submittedName>
        <fullName evidence="2">Putative secreted protein</fullName>
    </submittedName>
</protein>
<name>A0A2M4DGW4_ANODA</name>
<sequence length="82" mass="9422">MLLVMMMMMMMLMMLLHQRQRGHGRQLSASAQQEVHVLGGPKVCQTFRFHQTQIAVTTVLAQAVDRVLTPVARWWTRMTAPT</sequence>
<feature type="chain" id="PRO_5014837647" evidence="1">
    <location>
        <begin position="25"/>
        <end position="82"/>
    </location>
</feature>
<reference evidence="2" key="1">
    <citation type="submission" date="2018-01" db="EMBL/GenBank/DDBJ databases">
        <title>An insight into the sialome of Amazonian anophelines.</title>
        <authorList>
            <person name="Ribeiro J.M."/>
            <person name="Scarpassa V."/>
            <person name="Calvo E."/>
        </authorList>
    </citation>
    <scope>NUCLEOTIDE SEQUENCE</scope>
</reference>
<dbReference type="AlphaFoldDB" id="A0A2M4DGW4"/>
<proteinExistence type="predicted"/>
<evidence type="ECO:0000256" key="1">
    <source>
        <dbReference type="SAM" id="SignalP"/>
    </source>
</evidence>
<evidence type="ECO:0000313" key="2">
    <source>
        <dbReference type="EMBL" id="MBW76755.1"/>
    </source>
</evidence>
<keyword evidence="1" id="KW-0732">Signal</keyword>
<organism evidence="2">
    <name type="scientific">Anopheles darlingi</name>
    <name type="common">Mosquito</name>
    <dbReference type="NCBI Taxonomy" id="43151"/>
    <lineage>
        <taxon>Eukaryota</taxon>
        <taxon>Metazoa</taxon>
        <taxon>Ecdysozoa</taxon>
        <taxon>Arthropoda</taxon>
        <taxon>Hexapoda</taxon>
        <taxon>Insecta</taxon>
        <taxon>Pterygota</taxon>
        <taxon>Neoptera</taxon>
        <taxon>Endopterygota</taxon>
        <taxon>Diptera</taxon>
        <taxon>Nematocera</taxon>
        <taxon>Culicoidea</taxon>
        <taxon>Culicidae</taxon>
        <taxon>Anophelinae</taxon>
        <taxon>Anopheles</taxon>
    </lineage>
</organism>
<accession>A0A2M4DGW4</accession>